<dbReference type="EMBL" id="CP001182">
    <property type="protein sequence ID" value="ACJ41827.2"/>
    <property type="molecule type" value="Genomic_DNA"/>
</dbReference>
<evidence type="ECO:0000313" key="2">
    <source>
        <dbReference type="Proteomes" id="UP000007094"/>
    </source>
</evidence>
<dbReference type="AlphaFoldDB" id="A0A7U4DH42"/>
<evidence type="ECO:0000313" key="1">
    <source>
        <dbReference type="EMBL" id="ACJ41827.2"/>
    </source>
</evidence>
<accession>A0A7U4DH42</accession>
<dbReference type="Proteomes" id="UP000007094">
    <property type="component" value="Chromosome"/>
</dbReference>
<reference evidence="1 2" key="1">
    <citation type="journal article" date="2008" name="J. Bacteriol.">
        <title>Comparative genome sequence analysis of multidrug-resistant Acinetobacter baumannii.</title>
        <authorList>
            <person name="Adams M.D."/>
            <person name="Goglin K."/>
            <person name="Molyneaux N."/>
            <person name="Hujer K.M."/>
            <person name="Lavender H."/>
            <person name="Jamison J.J."/>
            <person name="MacDonald I.J."/>
            <person name="Martin K.M."/>
            <person name="Russo T."/>
            <person name="Campagnari A.A."/>
            <person name="Hujer A.M."/>
            <person name="Bonomo R.A."/>
            <person name="Gill S.R."/>
        </authorList>
    </citation>
    <scope>NUCLEOTIDE SEQUENCE [LARGE SCALE GENOMIC DNA]</scope>
    <source>
        <strain evidence="1 2">AB0057</strain>
    </source>
</reference>
<dbReference type="KEGG" id="abn:AB57_05935"/>
<organism evidence="1 2">
    <name type="scientific">Acinetobacter baumannii (strain AB0057)</name>
    <dbReference type="NCBI Taxonomy" id="480119"/>
    <lineage>
        <taxon>Bacteria</taxon>
        <taxon>Pseudomonadati</taxon>
        <taxon>Pseudomonadota</taxon>
        <taxon>Gammaproteobacteria</taxon>
        <taxon>Moraxellales</taxon>
        <taxon>Moraxellaceae</taxon>
        <taxon>Acinetobacter</taxon>
        <taxon>Acinetobacter calcoaceticus/baumannii complex</taxon>
    </lineage>
</organism>
<name>A0A7U4DH42_ACIB5</name>
<gene>
    <name evidence="1" type="ORF">AB57_05935</name>
</gene>
<proteinExistence type="predicted"/>
<sequence>MFFYTGRITDFRRPTHQSSLNRGLFAFMPYKLRTLDSDVLDWSSSRCLNVGLFFWRFTCSESSGKYSVFMFGNMNPTCSIRKNAESVERLSVCSPVV</sequence>
<protein>
    <submittedName>
        <fullName evidence="1">Uncharacterized protein</fullName>
    </submittedName>
</protein>